<dbReference type="AlphaFoldDB" id="Q2RPD9"/>
<dbReference type="InterPro" id="IPR012312">
    <property type="entry name" value="Hemerythrin-like"/>
</dbReference>
<dbReference type="RefSeq" id="WP_011390959.1">
    <property type="nucleotide sequence ID" value="NC_007643.1"/>
</dbReference>
<dbReference type="STRING" id="269796.Rru_A3211"/>
<evidence type="ECO:0000256" key="2">
    <source>
        <dbReference type="ARBA" id="ARBA00022723"/>
    </source>
</evidence>
<dbReference type="PATRIC" id="fig|269796.9.peg.3326"/>
<dbReference type="PhylomeDB" id="Q2RPD9"/>
<dbReference type="InterPro" id="IPR050669">
    <property type="entry name" value="Hemerythrin"/>
</dbReference>
<keyword evidence="2" id="KW-0479">Metal-binding</keyword>
<evidence type="ECO:0000256" key="3">
    <source>
        <dbReference type="ARBA" id="ARBA00023004"/>
    </source>
</evidence>
<sequence length="176" mass="19575">MEKSTSPAVDGRSASRSGAPWTGAAPWRPLIWLDVYSVGDPLLDDDHRRLMEEINHLGAALINQIAPVSEALIAPLKRLAHQEAEHNLREEAILAQLGYPGLEDHRAEHRQLESGLGALVESLIPQGPIEPEILADLLKDWFVRHVLGQDMRYKTYVLEGRERAAPPRPPLAQPKT</sequence>
<dbReference type="eggNOG" id="COG2703">
    <property type="taxonomic scope" value="Bacteria"/>
</dbReference>
<dbReference type="Gene3D" id="1.20.120.50">
    <property type="entry name" value="Hemerythrin-like"/>
    <property type="match status" value="1"/>
</dbReference>
<dbReference type="EMBL" id="CP000230">
    <property type="protein sequence ID" value="ABC24006.1"/>
    <property type="molecule type" value="Genomic_DNA"/>
</dbReference>
<protein>
    <submittedName>
        <fullName evidence="6">Hemerythrin HHE cation binding region</fullName>
    </submittedName>
</protein>
<dbReference type="NCBIfam" id="TIGR02481">
    <property type="entry name" value="hemeryth_dom"/>
    <property type="match status" value="1"/>
</dbReference>
<dbReference type="KEGG" id="rru:Rru_A3211"/>
<keyword evidence="7" id="KW-1185">Reference proteome</keyword>
<dbReference type="InterPro" id="IPR035938">
    <property type="entry name" value="Hemerythrin-like_sf"/>
</dbReference>
<comment type="similarity">
    <text evidence="1">Belongs to the hemerythrin family.</text>
</comment>
<dbReference type="SUPFAM" id="SSF47188">
    <property type="entry name" value="Hemerythrin-like"/>
    <property type="match status" value="1"/>
</dbReference>
<evidence type="ECO:0000259" key="5">
    <source>
        <dbReference type="Pfam" id="PF01814"/>
    </source>
</evidence>
<accession>Q2RPD9</accession>
<gene>
    <name evidence="6" type="ordered locus">Rru_A3211</name>
</gene>
<dbReference type="PANTHER" id="PTHR37164">
    <property type="entry name" value="BACTERIOHEMERYTHRIN"/>
    <property type="match status" value="1"/>
</dbReference>
<reference evidence="6 7" key="1">
    <citation type="journal article" date="2011" name="Stand. Genomic Sci.">
        <title>Complete genome sequence of Rhodospirillum rubrum type strain (S1).</title>
        <authorList>
            <person name="Munk A.C."/>
            <person name="Copeland A."/>
            <person name="Lucas S."/>
            <person name="Lapidus A."/>
            <person name="Del Rio T.G."/>
            <person name="Barry K."/>
            <person name="Detter J.C."/>
            <person name="Hammon N."/>
            <person name="Israni S."/>
            <person name="Pitluck S."/>
            <person name="Brettin T."/>
            <person name="Bruce D."/>
            <person name="Han C."/>
            <person name="Tapia R."/>
            <person name="Gilna P."/>
            <person name="Schmutz J."/>
            <person name="Larimer F."/>
            <person name="Land M."/>
            <person name="Kyrpides N.C."/>
            <person name="Mavromatis K."/>
            <person name="Richardson P."/>
            <person name="Rohde M."/>
            <person name="Goker M."/>
            <person name="Klenk H.P."/>
            <person name="Zhang Y."/>
            <person name="Roberts G.P."/>
            <person name="Reslewic S."/>
            <person name="Schwartz D.C."/>
        </authorList>
    </citation>
    <scope>NUCLEOTIDE SEQUENCE [LARGE SCALE GENOMIC DNA]</scope>
    <source>
        <strain evidence="7">ATCC 11170 / ATH 1.1.1 / DSM 467 / LMG 4362 / NCIMB 8255 / S1</strain>
    </source>
</reference>
<dbReference type="Pfam" id="PF01814">
    <property type="entry name" value="Hemerythrin"/>
    <property type="match status" value="1"/>
</dbReference>
<dbReference type="CDD" id="cd12107">
    <property type="entry name" value="Hemerythrin"/>
    <property type="match status" value="1"/>
</dbReference>
<evidence type="ECO:0000256" key="1">
    <source>
        <dbReference type="ARBA" id="ARBA00010587"/>
    </source>
</evidence>
<evidence type="ECO:0000313" key="7">
    <source>
        <dbReference type="Proteomes" id="UP000001929"/>
    </source>
</evidence>
<dbReference type="InterPro" id="IPR012827">
    <property type="entry name" value="Hemerythrin_metal-bd"/>
</dbReference>
<dbReference type="HOGENOM" id="CLU_086902_3_0_5"/>
<keyword evidence="3" id="KW-0408">Iron</keyword>
<dbReference type="EnsemblBacteria" id="ABC24006">
    <property type="protein sequence ID" value="ABC24006"/>
    <property type="gene ID" value="Rru_A3211"/>
</dbReference>
<name>Q2RPD9_RHORT</name>
<evidence type="ECO:0000313" key="6">
    <source>
        <dbReference type="EMBL" id="ABC24006.1"/>
    </source>
</evidence>
<proteinExistence type="inferred from homology"/>
<dbReference type="Proteomes" id="UP000001929">
    <property type="component" value="Chromosome"/>
</dbReference>
<evidence type="ECO:0000256" key="4">
    <source>
        <dbReference type="SAM" id="MobiDB-lite"/>
    </source>
</evidence>
<feature type="domain" description="Hemerythrin-like" evidence="5">
    <location>
        <begin position="41"/>
        <end position="154"/>
    </location>
</feature>
<dbReference type="PANTHER" id="PTHR37164:SF1">
    <property type="entry name" value="BACTERIOHEMERYTHRIN"/>
    <property type="match status" value="1"/>
</dbReference>
<organism evidence="6 7">
    <name type="scientific">Rhodospirillum rubrum (strain ATCC 11170 / ATH 1.1.1 / DSM 467 / LMG 4362 / NCIMB 8255 / S1)</name>
    <dbReference type="NCBI Taxonomy" id="269796"/>
    <lineage>
        <taxon>Bacteria</taxon>
        <taxon>Pseudomonadati</taxon>
        <taxon>Pseudomonadota</taxon>
        <taxon>Alphaproteobacteria</taxon>
        <taxon>Rhodospirillales</taxon>
        <taxon>Rhodospirillaceae</taxon>
        <taxon>Rhodospirillum</taxon>
    </lineage>
</organism>
<dbReference type="GO" id="GO:0046872">
    <property type="term" value="F:metal ion binding"/>
    <property type="evidence" value="ECO:0007669"/>
    <property type="project" value="UniProtKB-KW"/>
</dbReference>
<feature type="region of interest" description="Disordered" evidence="4">
    <location>
        <begin position="1"/>
        <end position="20"/>
    </location>
</feature>